<dbReference type="PANTHER" id="PTHR10953">
    <property type="entry name" value="UBIQUITIN-ACTIVATING ENZYME E1"/>
    <property type="match status" value="1"/>
</dbReference>
<feature type="domain" description="THIF-type NAD/FAD binding fold" evidence="1">
    <location>
        <begin position="122"/>
        <end position="346"/>
    </location>
</feature>
<protein>
    <recommendedName>
        <fullName evidence="1">THIF-type NAD/FAD binding fold domain-containing protein</fullName>
    </recommendedName>
</protein>
<comment type="caution">
    <text evidence="2">The sequence shown here is derived from an EMBL/GenBank/DDBJ whole genome shotgun (WGS) entry which is preliminary data.</text>
</comment>
<dbReference type="RefSeq" id="WP_139632725.1">
    <property type="nucleotide sequence ID" value="NZ_VDLX02000008.1"/>
</dbReference>
<sequence length="349" mass="37146">MARIQVNPAFPLFIDETHGRVRLGDFPPTGQILDPAPPPLRRLIRLCAQSPVEQRELRELVDGVEPADVDAAVEQLRAARILVTDAELEAVTGDARLSRLGLWLSMFHPAEQAAAAVAGLAGRHVAVLGAGAIGGQVALHLATSGVGRLTILDDDRVELSNLHRQHLYSPRDVGEPKTAAAARTLLDHCPDLEVRQVERRITGPGDVVTDADLVVNTVDTPQPHIGRWVNRACVEAGTPFVTGGFNQHVGLLGPLVVPGRTGCLACQERALAERYGSATLPVSDNPGRTIPSFGPLCGIVSGVLASEVIRHLTGTGAPAIEGRGVWLDLLTLTTTTRDFDRLPDCEVCA</sequence>
<dbReference type="GO" id="GO:0008641">
    <property type="term" value="F:ubiquitin-like modifier activating enzyme activity"/>
    <property type="evidence" value="ECO:0007669"/>
    <property type="project" value="InterPro"/>
</dbReference>
<evidence type="ECO:0000313" key="3">
    <source>
        <dbReference type="Proteomes" id="UP000312512"/>
    </source>
</evidence>
<dbReference type="Pfam" id="PF00899">
    <property type="entry name" value="ThiF"/>
    <property type="match status" value="1"/>
</dbReference>
<organism evidence="2 3">
    <name type="scientific">Nonomuraea phyllanthi</name>
    <dbReference type="NCBI Taxonomy" id="2219224"/>
    <lineage>
        <taxon>Bacteria</taxon>
        <taxon>Bacillati</taxon>
        <taxon>Actinomycetota</taxon>
        <taxon>Actinomycetes</taxon>
        <taxon>Streptosporangiales</taxon>
        <taxon>Streptosporangiaceae</taxon>
        <taxon>Nonomuraea</taxon>
    </lineage>
</organism>
<evidence type="ECO:0000259" key="1">
    <source>
        <dbReference type="Pfam" id="PF00899"/>
    </source>
</evidence>
<keyword evidence="3" id="KW-1185">Reference proteome</keyword>
<dbReference type="SUPFAM" id="SSF69572">
    <property type="entry name" value="Activating enzymes of the ubiquitin-like proteins"/>
    <property type="match status" value="1"/>
</dbReference>
<name>A0A5C4WCE8_9ACTN</name>
<dbReference type="EMBL" id="VDLX02000008">
    <property type="protein sequence ID" value="KAB8193272.1"/>
    <property type="molecule type" value="Genomic_DNA"/>
</dbReference>
<gene>
    <name evidence="2" type="ORF">FH608_023600</name>
</gene>
<dbReference type="InterPro" id="IPR045886">
    <property type="entry name" value="ThiF/MoeB/HesA"/>
</dbReference>
<dbReference type="AlphaFoldDB" id="A0A5C4WCE8"/>
<dbReference type="GO" id="GO:0016779">
    <property type="term" value="F:nucleotidyltransferase activity"/>
    <property type="evidence" value="ECO:0007669"/>
    <property type="project" value="TreeGrafter"/>
</dbReference>
<proteinExistence type="predicted"/>
<dbReference type="InterPro" id="IPR035985">
    <property type="entry name" value="Ubiquitin-activating_enz"/>
</dbReference>
<dbReference type="PANTHER" id="PTHR10953:SF102">
    <property type="entry name" value="ADENYLYLTRANSFERASE AND SULFURTRANSFERASE MOCS3"/>
    <property type="match status" value="1"/>
</dbReference>
<dbReference type="Proteomes" id="UP000312512">
    <property type="component" value="Unassembled WGS sequence"/>
</dbReference>
<dbReference type="OrthoDB" id="9204719at2"/>
<reference evidence="2 3" key="1">
    <citation type="submission" date="2019-10" db="EMBL/GenBank/DDBJ databases">
        <title>Nonomuraea sp. nov., isolated from Phyllanthus amarus.</title>
        <authorList>
            <person name="Klykleung N."/>
            <person name="Tanasupawat S."/>
        </authorList>
    </citation>
    <scope>NUCLEOTIDE SEQUENCE [LARGE SCALE GENOMIC DNA]</scope>
    <source>
        <strain evidence="2 3">PA1-10</strain>
    </source>
</reference>
<dbReference type="GO" id="GO:0005737">
    <property type="term" value="C:cytoplasm"/>
    <property type="evidence" value="ECO:0007669"/>
    <property type="project" value="TreeGrafter"/>
</dbReference>
<dbReference type="GO" id="GO:0004792">
    <property type="term" value="F:thiosulfate-cyanide sulfurtransferase activity"/>
    <property type="evidence" value="ECO:0007669"/>
    <property type="project" value="TreeGrafter"/>
</dbReference>
<accession>A0A5C4WCE8</accession>
<dbReference type="Gene3D" id="3.40.50.720">
    <property type="entry name" value="NAD(P)-binding Rossmann-like Domain"/>
    <property type="match status" value="1"/>
</dbReference>
<dbReference type="InterPro" id="IPR000594">
    <property type="entry name" value="ThiF_NAD_FAD-bd"/>
</dbReference>
<evidence type="ECO:0000313" key="2">
    <source>
        <dbReference type="EMBL" id="KAB8193272.1"/>
    </source>
</evidence>